<keyword evidence="2" id="KW-1185">Reference proteome</keyword>
<dbReference type="Proteomes" id="UP000198518">
    <property type="component" value="Unassembled WGS sequence"/>
</dbReference>
<dbReference type="STRING" id="355548.SAMN04487945_0881"/>
<organism evidence="1 2">
    <name type="scientific">Halobacterium jilantaiense</name>
    <dbReference type="NCBI Taxonomy" id="355548"/>
    <lineage>
        <taxon>Archaea</taxon>
        <taxon>Methanobacteriati</taxon>
        <taxon>Methanobacteriota</taxon>
        <taxon>Stenosarchaea group</taxon>
        <taxon>Halobacteria</taxon>
        <taxon>Halobacteriales</taxon>
        <taxon>Halobacteriaceae</taxon>
        <taxon>Halobacterium</taxon>
    </lineage>
</organism>
<evidence type="ECO:0000313" key="1">
    <source>
        <dbReference type="EMBL" id="SEW00875.1"/>
    </source>
</evidence>
<dbReference type="RefSeq" id="WP_089670349.1">
    <property type="nucleotide sequence ID" value="NZ_FOJA01000001.1"/>
</dbReference>
<name>A0A1I0NHT8_9EURY</name>
<evidence type="ECO:0000313" key="2">
    <source>
        <dbReference type="Proteomes" id="UP000198518"/>
    </source>
</evidence>
<sequence length="239" mass="27352">MTEFSRADIQELQTAGTESQAHLWPKVELAARKREERDPYYPGEYRFERKMADRVPDCLILGEGVNRWIEFVAGSDQPYREKTREALRLGAIIHWVFHEDHIEQIEDAREALGGDLQQSVEFGRYSPRLETLSLGEPITYRNFEMPVEALEDLVPAEILGYRKGAARIQQKGLYLDLGLFDFGGSQRRLFASDPDAHYYHSLAPGEPMDNLTRRFPSKDGLRELIEGGQLTRLGPVATQ</sequence>
<protein>
    <submittedName>
        <fullName evidence="1">Uncharacterized protein</fullName>
    </submittedName>
</protein>
<proteinExistence type="predicted"/>
<dbReference type="OrthoDB" id="327600at2157"/>
<reference evidence="1 2" key="1">
    <citation type="submission" date="2016-10" db="EMBL/GenBank/DDBJ databases">
        <authorList>
            <person name="de Groot N.N."/>
        </authorList>
    </citation>
    <scope>NUCLEOTIDE SEQUENCE [LARGE SCALE GENOMIC DNA]</scope>
    <source>
        <strain evidence="1 2">CGMCC 1.5337</strain>
    </source>
</reference>
<dbReference type="AlphaFoldDB" id="A0A1I0NHT8"/>
<gene>
    <name evidence="1" type="ORF">SAMN04487945_0881</name>
</gene>
<dbReference type="EMBL" id="FOJA01000001">
    <property type="protein sequence ID" value="SEW00875.1"/>
    <property type="molecule type" value="Genomic_DNA"/>
</dbReference>
<accession>A0A1I0NHT8</accession>